<sequence length="176" mass="20238">MQSEQRINPNTPHLVIGQQDRTEDLNRRINNRLIPDSDLQPNFDFRPMSTKQSVYPSKIFDKNSKVLLEEHLAFLPQQTFNPGNTKSHVSGFMSNVGVESHLKNIGTPNTKYGSDIYIPSSNSDLYKSTIEPSQIDSTHSLLFRRFGFDTKEKFHPNIGNDVFFNHSRTQLRNQES</sequence>
<proteinExistence type="predicted"/>
<name>A0A6C0C1N5_9ZZZZ</name>
<reference evidence="2" key="1">
    <citation type="journal article" date="2020" name="Nature">
        <title>Giant virus diversity and host interactions through global metagenomics.</title>
        <authorList>
            <person name="Schulz F."/>
            <person name="Roux S."/>
            <person name="Paez-Espino D."/>
            <person name="Jungbluth S."/>
            <person name="Walsh D.A."/>
            <person name="Denef V.J."/>
            <person name="McMahon K.D."/>
            <person name="Konstantinidis K.T."/>
            <person name="Eloe-Fadrosh E.A."/>
            <person name="Kyrpides N.C."/>
            <person name="Woyke T."/>
        </authorList>
    </citation>
    <scope>NUCLEOTIDE SEQUENCE</scope>
    <source>
        <strain evidence="2">GVMAG-M-3300020182-84</strain>
    </source>
</reference>
<feature type="region of interest" description="Disordered" evidence="1">
    <location>
        <begin position="1"/>
        <end position="21"/>
    </location>
</feature>
<accession>A0A6C0C1N5</accession>
<dbReference type="EMBL" id="MN739313">
    <property type="protein sequence ID" value="QHS98300.1"/>
    <property type="molecule type" value="Genomic_DNA"/>
</dbReference>
<evidence type="ECO:0000313" key="2">
    <source>
        <dbReference type="EMBL" id="QHS98300.1"/>
    </source>
</evidence>
<protein>
    <submittedName>
        <fullName evidence="2">Uncharacterized protein</fullName>
    </submittedName>
</protein>
<dbReference type="AlphaFoldDB" id="A0A6C0C1N5"/>
<feature type="compositionally biased region" description="Polar residues" evidence="1">
    <location>
        <begin position="1"/>
        <end position="11"/>
    </location>
</feature>
<organism evidence="2">
    <name type="scientific">viral metagenome</name>
    <dbReference type="NCBI Taxonomy" id="1070528"/>
    <lineage>
        <taxon>unclassified sequences</taxon>
        <taxon>metagenomes</taxon>
        <taxon>organismal metagenomes</taxon>
    </lineage>
</organism>
<evidence type="ECO:0000256" key="1">
    <source>
        <dbReference type="SAM" id="MobiDB-lite"/>
    </source>
</evidence>